<feature type="compositionally biased region" description="Basic and acidic residues" evidence="1">
    <location>
        <begin position="182"/>
        <end position="192"/>
    </location>
</feature>
<feature type="region of interest" description="Disordered" evidence="1">
    <location>
        <begin position="209"/>
        <end position="242"/>
    </location>
</feature>
<dbReference type="OrthoDB" id="1916794at2759"/>
<evidence type="ECO:0000256" key="1">
    <source>
        <dbReference type="SAM" id="MobiDB-lite"/>
    </source>
</evidence>
<reference evidence="3" key="1">
    <citation type="submission" date="2020-10" db="EMBL/GenBank/DDBJ databases">
        <authorList>
            <person name="Han B."/>
            <person name="Lu T."/>
            <person name="Zhao Q."/>
            <person name="Huang X."/>
            <person name="Zhao Y."/>
        </authorList>
    </citation>
    <scope>NUCLEOTIDE SEQUENCE</scope>
</reference>
<dbReference type="AlphaFoldDB" id="A0A811PEV6"/>
<keyword evidence="4" id="KW-1185">Reference proteome</keyword>
<feature type="compositionally biased region" description="Acidic residues" evidence="1">
    <location>
        <begin position="451"/>
        <end position="460"/>
    </location>
</feature>
<feature type="compositionally biased region" description="Acidic residues" evidence="1">
    <location>
        <begin position="565"/>
        <end position="578"/>
    </location>
</feature>
<feature type="region of interest" description="Disordered" evidence="1">
    <location>
        <begin position="434"/>
        <end position="585"/>
    </location>
</feature>
<dbReference type="InterPro" id="IPR024969">
    <property type="entry name" value="EIF3F/CSN6-like_C"/>
</dbReference>
<feature type="region of interest" description="Disordered" evidence="1">
    <location>
        <begin position="118"/>
        <end position="192"/>
    </location>
</feature>
<evidence type="ECO:0000259" key="2">
    <source>
        <dbReference type="Pfam" id="PF13012"/>
    </source>
</evidence>
<name>A0A811PEV6_9POAL</name>
<accession>A0A811PEV6</accession>
<dbReference type="EMBL" id="CAJGYO010000007">
    <property type="protein sequence ID" value="CAD6242852.1"/>
    <property type="molecule type" value="Genomic_DNA"/>
</dbReference>
<feature type="compositionally biased region" description="Basic and acidic residues" evidence="1">
    <location>
        <begin position="226"/>
        <end position="242"/>
    </location>
</feature>
<dbReference type="PANTHER" id="PTHR33621:SF2">
    <property type="entry name" value="RIBOSOMAL L1 DOMAIN-CONTAINING PROTEIN"/>
    <property type="match status" value="1"/>
</dbReference>
<gene>
    <name evidence="3" type="ORF">NCGR_LOCUS28203</name>
</gene>
<feature type="domain" description="EIF3F/CSN6-like C-terminal" evidence="2">
    <location>
        <begin position="724"/>
        <end position="855"/>
    </location>
</feature>
<organism evidence="3 4">
    <name type="scientific">Miscanthus lutarioriparius</name>
    <dbReference type="NCBI Taxonomy" id="422564"/>
    <lineage>
        <taxon>Eukaryota</taxon>
        <taxon>Viridiplantae</taxon>
        <taxon>Streptophyta</taxon>
        <taxon>Embryophyta</taxon>
        <taxon>Tracheophyta</taxon>
        <taxon>Spermatophyta</taxon>
        <taxon>Magnoliopsida</taxon>
        <taxon>Liliopsida</taxon>
        <taxon>Poales</taxon>
        <taxon>Poaceae</taxon>
        <taxon>PACMAD clade</taxon>
        <taxon>Panicoideae</taxon>
        <taxon>Andropogonodae</taxon>
        <taxon>Andropogoneae</taxon>
        <taxon>Saccharinae</taxon>
        <taxon>Miscanthus</taxon>
    </lineage>
</organism>
<evidence type="ECO:0000313" key="3">
    <source>
        <dbReference type="EMBL" id="CAD6242852.1"/>
    </source>
</evidence>
<feature type="region of interest" description="Disordered" evidence="1">
    <location>
        <begin position="613"/>
        <end position="642"/>
    </location>
</feature>
<feature type="compositionally biased region" description="Acidic residues" evidence="1">
    <location>
        <begin position="503"/>
        <end position="545"/>
    </location>
</feature>
<dbReference type="PANTHER" id="PTHR33621">
    <property type="entry name" value="ASPARTIC/GLUTAMIC ACID-RICH PROTEIN"/>
    <property type="match status" value="1"/>
</dbReference>
<feature type="compositionally biased region" description="Acidic residues" evidence="1">
    <location>
        <begin position="630"/>
        <end position="639"/>
    </location>
</feature>
<dbReference type="Proteomes" id="UP000604825">
    <property type="component" value="Unassembled WGS sequence"/>
</dbReference>
<feature type="compositionally biased region" description="Acidic residues" evidence="1">
    <location>
        <begin position="470"/>
        <end position="487"/>
    </location>
</feature>
<comment type="caution">
    <text evidence="3">The sequence shown here is derived from an EMBL/GenBank/DDBJ whole genome shotgun (WGS) entry which is preliminary data.</text>
</comment>
<evidence type="ECO:0000313" key="4">
    <source>
        <dbReference type="Proteomes" id="UP000604825"/>
    </source>
</evidence>
<proteinExistence type="predicted"/>
<sequence length="876" mass="95236">MEAATAMDFHTLSRRELQALCKRNGVRANMTNAAMAEALQRLDSVDGIDEIGTTLCHPTPGRSAMKSAAKMVAVEEQQHGSPLPRGRRVSVKSPEAIRMEVEGGADEMKEIVKTPGVALRSTRRGTRATPAPLPTPVPACSTRATARRTAARKTGEVAPTPATWRSQRTASRKAAGAVEAGRPAEDVPEEKTSKMTIALDQEAEVVAAASKEKVQQGEPKAAVSDVKCDGPKEEKGQQEEPKGIVPKQSVILLLECTADSSDAAIASAAVLVQSCNDPKVEEVVVVMEEQSTKPHEGIVKELEPISVERSALLTVMDDSPILGVIEKEQDVSVEDCEDLAEFAPAREMTDEIIPVTEDKEVAIREEVVTEDKKVAISEEATEDKEVAINEEVAVNEEAVKEDGFANTVETDPTPEEILTAAGEDEAIEEGEVILTEGKEGAADEMPQAGETSEEDEEDYLTELKQGAADEVAELADNETSEEDEDDLTAEREGAAAKMLQGELTDDEASEEDDLDEDEEWASDDDETTEEIGSTDESDEDTDGTNEESYTIGAVQMLQGTGIAEEANEDASTEDDDFSGDLPPEFDNIMVFSDAETESDIAAPVLEENQAAVASATKTAKSLDDSAMSLEQEEGPEEADATEKALKATEKALKEVDNIVKSLDEFTFKEGESEEMQKQQPQDYNSMSLRKLKSTYKKCLIAAKQEGKQEEVTEGKRLPLEETVEAERISVDHVARLKPSDGGSAATQVLFGMILPRKQFPLALISDSVAGPALAAHLTGIHSAVKMLNSRVRVIHQYLLPCKKKGDIPVDNSLLRQVSSLVRRLPAMESQKFQDDFLMEYNDTLLVTYLAMFTNCSTLSQMKFLLLYPLCWKFHLC</sequence>
<protein>
    <recommendedName>
        <fullName evidence="2">EIF3F/CSN6-like C-terminal domain-containing protein</fullName>
    </recommendedName>
</protein>
<dbReference type="Pfam" id="PF13012">
    <property type="entry name" value="MitMem_reg"/>
    <property type="match status" value="1"/>
</dbReference>